<feature type="coiled-coil region" evidence="1">
    <location>
        <begin position="9"/>
        <end position="36"/>
    </location>
</feature>
<evidence type="ECO:0000313" key="3">
    <source>
        <dbReference type="Proteomes" id="UP000738376"/>
    </source>
</evidence>
<comment type="caution">
    <text evidence="2">The sequence shown here is derived from an EMBL/GenBank/DDBJ whole genome shotgun (WGS) entry which is preliminary data.</text>
</comment>
<sequence length="138" mass="15729">MSNATETLSKQFFDNLQVLEDRAKSLKENIQSSTKKTQSEIQSSLVEIRTNLSAKKHEFDEYRTKLQTQFAEQESELKSNIEEWKTSHEVKNLENRADKAEEYASNMIYLAMATMEEAEEATLAAISSRLDADAANKS</sequence>
<reference evidence="2 3" key="1">
    <citation type="submission" date="2020-03" db="EMBL/GenBank/DDBJ databases">
        <title>Draft Genome Sequence of 2-Methylisoborneol Producing Pseudanabaena yagii Strain GIHE-NHR1 Isolated from North Han River in South Korea.</title>
        <authorList>
            <person name="Jeong J."/>
        </authorList>
    </citation>
    <scope>NUCLEOTIDE SEQUENCE [LARGE SCALE GENOMIC DNA]</scope>
    <source>
        <strain evidence="2 3">GIHE-NHR1</strain>
    </source>
</reference>
<protein>
    <submittedName>
        <fullName evidence="2">Uncharacterized protein</fullName>
    </submittedName>
</protein>
<proteinExistence type="predicted"/>
<keyword evidence="3" id="KW-1185">Reference proteome</keyword>
<dbReference type="Proteomes" id="UP000738376">
    <property type="component" value="Unassembled WGS sequence"/>
</dbReference>
<organism evidence="2 3">
    <name type="scientific">Pseudanabaena yagii GIHE-NHR1</name>
    <dbReference type="NCBI Taxonomy" id="2722753"/>
    <lineage>
        <taxon>Bacteria</taxon>
        <taxon>Bacillati</taxon>
        <taxon>Cyanobacteriota</taxon>
        <taxon>Cyanophyceae</taxon>
        <taxon>Pseudanabaenales</taxon>
        <taxon>Pseudanabaenaceae</taxon>
        <taxon>Pseudanabaena</taxon>
        <taxon>Pseudanabaena yagii</taxon>
    </lineage>
</organism>
<dbReference type="RefSeq" id="WP_169365134.1">
    <property type="nucleotide sequence ID" value="NZ_JAAVJL010000002.1"/>
</dbReference>
<name>A0ABX1LXW1_9CYAN</name>
<evidence type="ECO:0000313" key="2">
    <source>
        <dbReference type="EMBL" id="NMF60196.1"/>
    </source>
</evidence>
<evidence type="ECO:0000256" key="1">
    <source>
        <dbReference type="SAM" id="Coils"/>
    </source>
</evidence>
<keyword evidence="1" id="KW-0175">Coiled coil</keyword>
<gene>
    <name evidence="2" type="ORF">HC246_19725</name>
</gene>
<accession>A0ABX1LXW1</accession>
<dbReference type="EMBL" id="JAAVJL010000002">
    <property type="protein sequence ID" value="NMF60196.1"/>
    <property type="molecule type" value="Genomic_DNA"/>
</dbReference>